<organism evidence="3 4">
    <name type="scientific">Diacronema lutheri</name>
    <name type="common">Unicellular marine alga</name>
    <name type="synonym">Monochrysis lutheri</name>
    <dbReference type="NCBI Taxonomy" id="2081491"/>
    <lineage>
        <taxon>Eukaryota</taxon>
        <taxon>Haptista</taxon>
        <taxon>Haptophyta</taxon>
        <taxon>Pavlovophyceae</taxon>
        <taxon>Pavlovales</taxon>
        <taxon>Pavlovaceae</taxon>
        <taxon>Diacronema</taxon>
    </lineage>
</organism>
<protein>
    <submittedName>
        <fullName evidence="3">Uncharacterized protein</fullName>
    </submittedName>
</protein>
<gene>
    <name evidence="3" type="ORF">KFE25_011789</name>
</gene>
<sequence length="245" mass="25688">MKAAAQFLACTLLVVTSTAFAPRTIGRLRASSPLPARAASAARASPLARTAHDRPAVRGRAPAWARPFQPLARPALLATLIATLLVAGQPEGVDAAVRSGGRIGGRSPSYSSRNAPRSSVRSYAAPRSTVNIHVSPPPMIGGYGGVYGARPLGFGSAYGYGYGGTYVQPLAGLDLGLSVANVLLREQARQAYLQQQIEQQRELGRDEAMIRALQTQLAEQDAKIEALQAKAREAPGAQLAQPAAK</sequence>
<evidence type="ECO:0000313" key="4">
    <source>
        <dbReference type="Proteomes" id="UP000751190"/>
    </source>
</evidence>
<keyword evidence="2" id="KW-0732">Signal</keyword>
<proteinExistence type="predicted"/>
<feature type="region of interest" description="Disordered" evidence="1">
    <location>
        <begin position="97"/>
        <end position="126"/>
    </location>
</feature>
<dbReference type="AlphaFoldDB" id="A0A8J6CAB1"/>
<name>A0A8J6CAB1_DIALT</name>
<keyword evidence="4" id="KW-1185">Reference proteome</keyword>
<comment type="caution">
    <text evidence="3">The sequence shown here is derived from an EMBL/GenBank/DDBJ whole genome shotgun (WGS) entry which is preliminary data.</text>
</comment>
<feature type="signal peptide" evidence="2">
    <location>
        <begin position="1"/>
        <end position="19"/>
    </location>
</feature>
<evidence type="ECO:0000256" key="2">
    <source>
        <dbReference type="SAM" id="SignalP"/>
    </source>
</evidence>
<dbReference type="EMBL" id="JAGTXO010000033">
    <property type="protein sequence ID" value="KAG8460298.1"/>
    <property type="molecule type" value="Genomic_DNA"/>
</dbReference>
<evidence type="ECO:0000313" key="3">
    <source>
        <dbReference type="EMBL" id="KAG8460298.1"/>
    </source>
</evidence>
<accession>A0A8J6CAB1</accession>
<feature type="chain" id="PRO_5035319615" evidence="2">
    <location>
        <begin position="20"/>
        <end position="245"/>
    </location>
</feature>
<dbReference type="Proteomes" id="UP000751190">
    <property type="component" value="Unassembled WGS sequence"/>
</dbReference>
<dbReference type="OrthoDB" id="10647049at2759"/>
<evidence type="ECO:0000256" key="1">
    <source>
        <dbReference type="SAM" id="MobiDB-lite"/>
    </source>
</evidence>
<reference evidence="3" key="1">
    <citation type="submission" date="2021-05" db="EMBL/GenBank/DDBJ databases">
        <title>The genome of the haptophyte Pavlova lutheri (Diacronema luteri, Pavlovales) - a model for lipid biosynthesis in eukaryotic algae.</title>
        <authorList>
            <person name="Hulatt C.J."/>
            <person name="Posewitz M.C."/>
        </authorList>
    </citation>
    <scope>NUCLEOTIDE SEQUENCE</scope>
    <source>
        <strain evidence="3">NIVA-4/92</strain>
    </source>
</reference>